<dbReference type="EMBL" id="JACEFO010002521">
    <property type="protein sequence ID" value="KAF8656940.1"/>
    <property type="molecule type" value="Genomic_DNA"/>
</dbReference>
<dbReference type="Proteomes" id="UP000636709">
    <property type="component" value="Unassembled WGS sequence"/>
</dbReference>
<protein>
    <submittedName>
        <fullName evidence="1">Uncharacterized protein</fullName>
    </submittedName>
</protein>
<comment type="caution">
    <text evidence="1">The sequence shown here is derived from an EMBL/GenBank/DDBJ whole genome shotgun (WGS) entry which is preliminary data.</text>
</comment>
<evidence type="ECO:0000313" key="2">
    <source>
        <dbReference type="Proteomes" id="UP000636709"/>
    </source>
</evidence>
<dbReference type="AlphaFoldDB" id="A0A835DYU6"/>
<keyword evidence="2" id="KW-1185">Reference proteome</keyword>
<dbReference type="OrthoDB" id="721898at2759"/>
<evidence type="ECO:0000313" key="1">
    <source>
        <dbReference type="EMBL" id="KAF8656940.1"/>
    </source>
</evidence>
<name>A0A835DYU6_9POAL</name>
<sequence>MATSIQSLVRIYLRPEDLTWGCPVCPNKGPQWETIHALRDHVVGQAMSMSLREDYKNKWSRHRRLARNMRWSLPGQH</sequence>
<gene>
    <name evidence="1" type="ORF">HU200_060440</name>
</gene>
<reference evidence="1" key="1">
    <citation type="submission" date="2020-07" db="EMBL/GenBank/DDBJ databases">
        <title>Genome sequence and genetic diversity analysis of an under-domesticated orphan crop, white fonio (Digitaria exilis).</title>
        <authorList>
            <person name="Bennetzen J.L."/>
            <person name="Chen S."/>
            <person name="Ma X."/>
            <person name="Wang X."/>
            <person name="Yssel A.E.J."/>
            <person name="Chaluvadi S.R."/>
            <person name="Johnson M."/>
            <person name="Gangashetty P."/>
            <person name="Hamidou F."/>
            <person name="Sanogo M.D."/>
            <person name="Zwaenepoel A."/>
            <person name="Wallace J."/>
            <person name="Van De Peer Y."/>
            <person name="Van Deynze A."/>
        </authorList>
    </citation>
    <scope>NUCLEOTIDE SEQUENCE</scope>
    <source>
        <tissue evidence="1">Leaves</tissue>
    </source>
</reference>
<organism evidence="1 2">
    <name type="scientific">Digitaria exilis</name>
    <dbReference type="NCBI Taxonomy" id="1010633"/>
    <lineage>
        <taxon>Eukaryota</taxon>
        <taxon>Viridiplantae</taxon>
        <taxon>Streptophyta</taxon>
        <taxon>Embryophyta</taxon>
        <taxon>Tracheophyta</taxon>
        <taxon>Spermatophyta</taxon>
        <taxon>Magnoliopsida</taxon>
        <taxon>Liliopsida</taxon>
        <taxon>Poales</taxon>
        <taxon>Poaceae</taxon>
        <taxon>PACMAD clade</taxon>
        <taxon>Panicoideae</taxon>
        <taxon>Panicodae</taxon>
        <taxon>Paniceae</taxon>
        <taxon>Anthephorinae</taxon>
        <taxon>Digitaria</taxon>
    </lineage>
</organism>
<proteinExistence type="predicted"/>
<accession>A0A835DYU6</accession>